<comment type="similarity">
    <text evidence="15">Belongs to the enoyl-CoA hydratase/isomerase family.</text>
</comment>
<comment type="catalytic activity">
    <reaction evidence="14">
        <text>a (3S)-3-hydroxyacyl-CoA + NAD(+) = a 3-oxoacyl-CoA + NADH + H(+)</text>
        <dbReference type="Rhea" id="RHEA:22432"/>
        <dbReference type="ChEBI" id="CHEBI:15378"/>
        <dbReference type="ChEBI" id="CHEBI:57318"/>
        <dbReference type="ChEBI" id="CHEBI:57540"/>
        <dbReference type="ChEBI" id="CHEBI:57945"/>
        <dbReference type="ChEBI" id="CHEBI:90726"/>
        <dbReference type="EC" id="1.1.1.35"/>
    </reaction>
</comment>
<name>A0ABV7V9A0_9SPHN</name>
<keyword evidence="6" id="KW-0442">Lipid degradation</keyword>
<dbReference type="SUPFAM" id="SSF52096">
    <property type="entry name" value="ClpP/crotonase"/>
    <property type="match status" value="1"/>
</dbReference>
<dbReference type="CDD" id="cd06558">
    <property type="entry name" value="crotonase-like"/>
    <property type="match status" value="1"/>
</dbReference>
<evidence type="ECO:0000256" key="15">
    <source>
        <dbReference type="RuleBase" id="RU003707"/>
    </source>
</evidence>
<evidence type="ECO:0000256" key="5">
    <source>
        <dbReference type="ARBA" id="ARBA00022832"/>
    </source>
</evidence>
<evidence type="ECO:0000256" key="12">
    <source>
        <dbReference type="ARBA" id="ARBA00023239"/>
    </source>
</evidence>
<dbReference type="Pfam" id="PF00378">
    <property type="entry name" value="ECH_1"/>
    <property type="match status" value="1"/>
</dbReference>
<protein>
    <submittedName>
        <fullName evidence="18">3-hydroxyacyl-CoA dehydrogenase NAD-binding domain-containing protein</fullName>
    </submittedName>
</protein>
<dbReference type="EMBL" id="JBHRYE010000051">
    <property type="protein sequence ID" value="MFC3673735.1"/>
    <property type="molecule type" value="Genomic_DNA"/>
</dbReference>
<keyword evidence="12" id="KW-0456">Lyase</keyword>
<evidence type="ECO:0000256" key="7">
    <source>
        <dbReference type="ARBA" id="ARBA00023002"/>
    </source>
</evidence>
<dbReference type="Gene3D" id="3.90.226.10">
    <property type="entry name" value="2-enoyl-CoA Hydratase, Chain A, domain 1"/>
    <property type="match status" value="1"/>
</dbReference>
<dbReference type="Proteomes" id="UP001595683">
    <property type="component" value="Unassembled WGS sequence"/>
</dbReference>
<dbReference type="InterPro" id="IPR006108">
    <property type="entry name" value="3HC_DH_C"/>
</dbReference>
<sequence>MNAVGTFTVEDGIGLITIDSPPVNALSHRVRVALDAGFRKFSADPAVKGIVLICAGRTFIAGADITELGKPILEPTLREVVDLIEQGKKPVVAAIHGTALGGGYEMALICHYRVAVPSAQMGLPEVKLGLLPGGGGTQRLPRLVGPEIALEVVIKGDPVPAPEALRLGMIDALTEEGNLKEGALAFIRQVLADGRPLQRIRDRTDKTGPHKGDSSVFDAFRRKNAHAMRGFLAPENNIKAIEAAVELPFDAGIAREHELFQELLESTQSAAQRYYFFAEREASKVSDVPADTPVRPVESVGVLGAGTMGGGIAMNFLNAGLPVTLAETTQENLDRGVATIRRNYEASVKRGKLTQAQVEERMALINGVVGMEALQGADLVIEAVFEQMALKKEVFGKLDAIVRPDAILASNTSFLSIDEIAQATRHPERVLGLHFFSPANVMRLLEVVRGAATDKQVVATAMKLAKTLRKVPVLSRVGPGFIANRVMGPRNRQAEAVVLEGTSPEHIDEALYDFGFSMGPFRMFDLIGLDVTGRDSTERTLRSDFLSHGRLGQKQNGGFYDYDADRNATPSPEAAAIIAAYAEYRNVPARAPRSPEEIVADLLYPVVNEGAKLLEEGIASRASDIDVACILGYAWPVYTGGPMFWGDTIGLGKIVQRLDELAALHGSAFAPAALLREKAAAGASFTR</sequence>
<dbReference type="InterPro" id="IPR018376">
    <property type="entry name" value="Enoyl-CoA_hyd/isom_CS"/>
</dbReference>
<comment type="subunit">
    <text evidence="4">Monomer.</text>
</comment>
<feature type="domain" description="3-hydroxyacyl-CoA dehydrogenase C-terminal" evidence="16">
    <location>
        <begin position="480"/>
        <end position="562"/>
    </location>
</feature>
<comment type="caution">
    <text evidence="18">The sequence shown here is derived from an EMBL/GenBank/DDBJ whole genome shotgun (WGS) entry which is preliminary data.</text>
</comment>
<dbReference type="PANTHER" id="PTHR23309:SF49">
    <property type="entry name" value="PEROXISOMAL BIFUNCTIONAL ENZYME"/>
    <property type="match status" value="1"/>
</dbReference>
<keyword evidence="7" id="KW-0560">Oxidoreductase</keyword>
<dbReference type="Gene3D" id="1.10.1040.50">
    <property type="match status" value="1"/>
</dbReference>
<dbReference type="PANTHER" id="PTHR23309">
    <property type="entry name" value="3-HYDROXYACYL-COA DEHYROGENASE"/>
    <property type="match status" value="1"/>
</dbReference>
<dbReference type="Pfam" id="PF00725">
    <property type="entry name" value="3HCDH"/>
    <property type="match status" value="2"/>
</dbReference>
<feature type="domain" description="3-hydroxyacyl-CoA dehydrogenase NAD binding" evidence="17">
    <location>
        <begin position="300"/>
        <end position="474"/>
    </location>
</feature>
<keyword evidence="10" id="KW-0576">Peroxisome</keyword>
<dbReference type="InterPro" id="IPR036291">
    <property type="entry name" value="NAD(P)-bd_dom_sf"/>
</dbReference>
<evidence type="ECO:0000256" key="13">
    <source>
        <dbReference type="ARBA" id="ARBA00023268"/>
    </source>
</evidence>
<organism evidence="18 19">
    <name type="scientific">Novosphingobium pokkalii</name>
    <dbReference type="NCBI Taxonomy" id="1770194"/>
    <lineage>
        <taxon>Bacteria</taxon>
        <taxon>Pseudomonadati</taxon>
        <taxon>Pseudomonadota</taxon>
        <taxon>Alphaproteobacteria</taxon>
        <taxon>Sphingomonadales</taxon>
        <taxon>Sphingomonadaceae</taxon>
        <taxon>Novosphingobium</taxon>
    </lineage>
</organism>
<evidence type="ECO:0000256" key="8">
    <source>
        <dbReference type="ARBA" id="ARBA00023027"/>
    </source>
</evidence>
<dbReference type="InterPro" id="IPR029045">
    <property type="entry name" value="ClpP/crotonase-like_dom_sf"/>
</dbReference>
<keyword evidence="5" id="KW-0276">Fatty acid metabolism</keyword>
<evidence type="ECO:0000259" key="16">
    <source>
        <dbReference type="Pfam" id="PF00725"/>
    </source>
</evidence>
<evidence type="ECO:0000259" key="17">
    <source>
        <dbReference type="Pfam" id="PF02737"/>
    </source>
</evidence>
<evidence type="ECO:0000256" key="9">
    <source>
        <dbReference type="ARBA" id="ARBA00023098"/>
    </source>
</evidence>
<gene>
    <name evidence="18" type="ORF">ACFOOT_20125</name>
</gene>
<dbReference type="Pfam" id="PF02737">
    <property type="entry name" value="3HCDH_N"/>
    <property type="match status" value="1"/>
</dbReference>
<evidence type="ECO:0000256" key="3">
    <source>
        <dbReference type="ARBA" id="ARBA00008750"/>
    </source>
</evidence>
<evidence type="ECO:0000256" key="11">
    <source>
        <dbReference type="ARBA" id="ARBA00023235"/>
    </source>
</evidence>
<evidence type="ECO:0000313" key="19">
    <source>
        <dbReference type="Proteomes" id="UP001595683"/>
    </source>
</evidence>
<dbReference type="PROSITE" id="PS00166">
    <property type="entry name" value="ENOYL_COA_HYDRATASE"/>
    <property type="match status" value="1"/>
</dbReference>
<keyword evidence="19" id="KW-1185">Reference proteome</keyword>
<dbReference type="InterPro" id="IPR001753">
    <property type="entry name" value="Enoyl-CoA_hydra/iso"/>
</dbReference>
<evidence type="ECO:0000256" key="4">
    <source>
        <dbReference type="ARBA" id="ARBA00011245"/>
    </source>
</evidence>
<evidence type="ECO:0000256" key="14">
    <source>
        <dbReference type="ARBA" id="ARBA00049556"/>
    </source>
</evidence>
<proteinExistence type="inferred from homology"/>
<comment type="subcellular location">
    <subcellularLocation>
        <location evidence="1">Peroxisome</location>
    </subcellularLocation>
</comment>
<dbReference type="RefSeq" id="WP_191325731.1">
    <property type="nucleotide sequence ID" value="NZ_BMZP01000021.1"/>
</dbReference>
<keyword evidence="11" id="KW-0413">Isomerase</keyword>
<comment type="pathway">
    <text evidence="2">Lipid metabolism; fatty acid beta-oxidation.</text>
</comment>
<evidence type="ECO:0000313" key="18">
    <source>
        <dbReference type="EMBL" id="MFC3673735.1"/>
    </source>
</evidence>
<comment type="similarity">
    <text evidence="3">In the N-terminal section; belongs to the enoyl-CoA hydratase/isomerase family.</text>
</comment>
<evidence type="ECO:0000256" key="10">
    <source>
        <dbReference type="ARBA" id="ARBA00023140"/>
    </source>
</evidence>
<dbReference type="Gene3D" id="3.40.50.720">
    <property type="entry name" value="NAD(P)-binding Rossmann-like Domain"/>
    <property type="match status" value="1"/>
</dbReference>
<feature type="domain" description="3-hydroxyacyl-CoA dehydrogenase C-terminal" evidence="16">
    <location>
        <begin position="599"/>
        <end position="682"/>
    </location>
</feature>
<dbReference type="InterPro" id="IPR008927">
    <property type="entry name" value="6-PGluconate_DH-like_C_sf"/>
</dbReference>
<keyword evidence="13" id="KW-0511">Multifunctional enzyme</keyword>
<reference evidence="19" key="1">
    <citation type="journal article" date="2019" name="Int. J. Syst. Evol. Microbiol.">
        <title>The Global Catalogue of Microorganisms (GCM) 10K type strain sequencing project: providing services to taxonomists for standard genome sequencing and annotation.</title>
        <authorList>
            <consortium name="The Broad Institute Genomics Platform"/>
            <consortium name="The Broad Institute Genome Sequencing Center for Infectious Disease"/>
            <person name="Wu L."/>
            <person name="Ma J."/>
        </authorList>
    </citation>
    <scope>NUCLEOTIDE SEQUENCE [LARGE SCALE GENOMIC DNA]</scope>
    <source>
        <strain evidence="19">KCTC 42224</strain>
    </source>
</reference>
<evidence type="ECO:0000256" key="2">
    <source>
        <dbReference type="ARBA" id="ARBA00005005"/>
    </source>
</evidence>
<keyword evidence="9" id="KW-0443">Lipid metabolism</keyword>
<dbReference type="InterPro" id="IPR006176">
    <property type="entry name" value="3-OHacyl-CoA_DH_NAD-bd"/>
</dbReference>
<accession>A0ABV7V9A0</accession>
<dbReference type="SUPFAM" id="SSF48179">
    <property type="entry name" value="6-phosphogluconate dehydrogenase C-terminal domain-like"/>
    <property type="match status" value="2"/>
</dbReference>
<evidence type="ECO:0000256" key="6">
    <source>
        <dbReference type="ARBA" id="ARBA00022963"/>
    </source>
</evidence>
<keyword evidence="8" id="KW-0520">NAD</keyword>
<dbReference type="SUPFAM" id="SSF51735">
    <property type="entry name" value="NAD(P)-binding Rossmann-fold domains"/>
    <property type="match status" value="1"/>
</dbReference>
<evidence type="ECO:0000256" key="1">
    <source>
        <dbReference type="ARBA" id="ARBA00004275"/>
    </source>
</evidence>